<dbReference type="Pfam" id="PF19191">
    <property type="entry name" value="HEF_HK"/>
    <property type="match status" value="1"/>
</dbReference>
<dbReference type="EC" id="2.7.13.3" evidence="2"/>
<dbReference type="GO" id="GO:0000156">
    <property type="term" value="F:phosphorelay response regulator activity"/>
    <property type="evidence" value="ECO:0007669"/>
    <property type="project" value="TreeGrafter"/>
</dbReference>
<reference evidence="10" key="1">
    <citation type="submission" date="2019-10" db="EMBL/GenBank/DDBJ databases">
        <authorList>
            <person name="Ashton P.M."/>
            <person name="Dallman T."/>
            <person name="Nair S."/>
            <person name="De Pinna E."/>
            <person name="Peters T."/>
            <person name="Grant K."/>
        </authorList>
    </citation>
    <scope>NUCLEOTIDE SEQUENCE</scope>
    <source>
        <strain evidence="10">817361</strain>
    </source>
</reference>
<evidence type="ECO:0000256" key="5">
    <source>
        <dbReference type="ARBA" id="ARBA00022741"/>
    </source>
</evidence>
<dbReference type="PANTHER" id="PTHR42878">
    <property type="entry name" value="TWO-COMPONENT HISTIDINE KINASE"/>
    <property type="match status" value="1"/>
</dbReference>
<dbReference type="InterPro" id="IPR050351">
    <property type="entry name" value="BphY/WalK/GraS-like"/>
</dbReference>
<evidence type="ECO:0000256" key="2">
    <source>
        <dbReference type="ARBA" id="ARBA00012438"/>
    </source>
</evidence>
<evidence type="ECO:0000256" key="4">
    <source>
        <dbReference type="ARBA" id="ARBA00022679"/>
    </source>
</evidence>
<keyword evidence="5" id="KW-0547">Nucleotide-binding</keyword>
<dbReference type="GO" id="GO:0004673">
    <property type="term" value="F:protein histidine kinase activity"/>
    <property type="evidence" value="ECO:0007669"/>
    <property type="project" value="UniProtKB-EC"/>
</dbReference>
<dbReference type="InterPro" id="IPR043836">
    <property type="entry name" value="DHp"/>
</dbReference>
<keyword evidence="3" id="KW-0597">Phosphoprotein</keyword>
<dbReference type="SMART" id="SM00387">
    <property type="entry name" value="HATPase_c"/>
    <property type="match status" value="1"/>
</dbReference>
<accession>A0A5U4LGH0</accession>
<evidence type="ECO:0000256" key="3">
    <source>
        <dbReference type="ARBA" id="ARBA00022553"/>
    </source>
</evidence>
<evidence type="ECO:0000259" key="9">
    <source>
        <dbReference type="PROSITE" id="PS50109"/>
    </source>
</evidence>
<sequence length="1000" mass="115286">MIFPKRGIAMANFKTRARTLDLLGRQQIAGIPTAINELLKNAHDAYADNVDIDYFRKDNIFVIRDDGIGMSRADFENRWLTLGTESKVQNINTSLPPIDITKKYRNQMGEKGIGRLAIASIGKQVLIITKTKDSNELTVAFINWQIFELPGLNLEDIVVPVRTFTGIPSLKEIKLMQSELFLSLDNLLQKDLINKKTHLDISNTISSFSISPKLFSKKLIRFNYFNNEGSSGTVFIVSPVDDILNSDIDGDSGGKEATKIEKMLMGFHNTMTISHPEPLLNIVFRDYRSNDDTYIDLIDKEHFFTSEDFEQADHHFHGFFDEYGQFKGNIRIYHEKNFEHIVNWSGNSFNLTSCGPFEINLAYVQGDKKHSIMANEDYARVTSKSDKFGGLYIYKDNIRILPYGDSDYDYLEIEKRRSKHAGTAFFSYRRMFGVISLSQKDNFRLKEKAGREGFIEDQAYKNLRDILKNFFIQLAADFFRDDMKAGPKAEVWATKRNELLSSHRALEKREKQARVKKIKFETALNSFFENNGSGLIEQDINSILINGEQKFNNVYSIKNPDIASQKIIDIESQIRDEINIYKRSVLVPAPRGFIIRGELKEDYNTYLKAMTELETRCFQPAIDRIDKLVERAINDYQIKISKRKRLEQAVDFISVEAKKINIEKRKSTQQVVLDINKRVKELTSELMIDLDNQIRIVKDKFKHISVENESDLDLVTKRNELAAEITAVSERNTNVLDAVIRQLEGIYWEKDENNNYITSEQITDALGEELEVLRDRIHADVELSQLGLAVSIIHHEFNSTVRSIRTSLRDLKAWSDINEDLDGVYNNIKVNFEHLDGYLNLFTPLNRRLQRKKEEINLLEIKSFLIDLFKNRMDRHEISFKHTNGYSKGKLYGFRSSFYPVFVNVIDNAIYWLNESNIGNKTIRLHADDSGAVYISNNGSEIDARDRERIFSLGFSRKQNGRGMGLHISNEALEKIGYKLSLDEPRDGSTVTFKISMVEE</sequence>
<dbReference type="InterPro" id="IPR036890">
    <property type="entry name" value="HATPase_C_sf"/>
</dbReference>
<dbReference type="GO" id="GO:0007234">
    <property type="term" value="P:osmosensory signaling via phosphorelay pathway"/>
    <property type="evidence" value="ECO:0007669"/>
    <property type="project" value="TreeGrafter"/>
</dbReference>
<dbReference type="GO" id="GO:0005524">
    <property type="term" value="F:ATP binding"/>
    <property type="evidence" value="ECO:0007669"/>
    <property type="project" value="UniProtKB-KW"/>
</dbReference>
<organism evidence="10">
    <name type="scientific">Salmonella enterica I</name>
    <dbReference type="NCBI Taxonomy" id="59201"/>
    <lineage>
        <taxon>Bacteria</taxon>
        <taxon>Pseudomonadati</taxon>
        <taxon>Pseudomonadota</taxon>
        <taxon>Gammaproteobacteria</taxon>
        <taxon>Enterobacterales</taxon>
        <taxon>Enterobacteriaceae</taxon>
        <taxon>Salmonella</taxon>
    </lineage>
</organism>
<dbReference type="InterPro" id="IPR003594">
    <property type="entry name" value="HATPase_dom"/>
</dbReference>
<comment type="caution">
    <text evidence="10">The sequence shown here is derived from an EMBL/GenBank/DDBJ whole genome shotgun (WGS) entry which is preliminary data.</text>
</comment>
<keyword evidence="4" id="KW-0808">Transferase</keyword>
<dbReference type="PROSITE" id="PS50109">
    <property type="entry name" value="HIS_KIN"/>
    <property type="match status" value="1"/>
</dbReference>
<dbReference type="GO" id="GO:0030295">
    <property type="term" value="F:protein kinase activator activity"/>
    <property type="evidence" value="ECO:0007669"/>
    <property type="project" value="TreeGrafter"/>
</dbReference>
<gene>
    <name evidence="10" type="ORF">GAW88_12015</name>
</gene>
<evidence type="ECO:0000256" key="8">
    <source>
        <dbReference type="ARBA" id="ARBA00023012"/>
    </source>
</evidence>
<evidence type="ECO:0000313" key="10">
    <source>
        <dbReference type="EMBL" id="EDD1174047.1"/>
    </source>
</evidence>
<evidence type="ECO:0000256" key="1">
    <source>
        <dbReference type="ARBA" id="ARBA00000085"/>
    </source>
</evidence>
<keyword evidence="8" id="KW-0902">Two-component regulatory system</keyword>
<comment type="catalytic activity">
    <reaction evidence="1">
        <text>ATP + protein L-histidine = ADP + protein N-phospho-L-histidine.</text>
        <dbReference type="EC" id="2.7.13.3"/>
    </reaction>
</comment>
<dbReference type="Pfam" id="PF02518">
    <property type="entry name" value="HATPase_c"/>
    <property type="match status" value="1"/>
</dbReference>
<keyword evidence="6" id="KW-0418">Kinase</keyword>
<protein>
    <recommendedName>
        <fullName evidence="2">histidine kinase</fullName>
        <ecNumber evidence="2">2.7.13.3</ecNumber>
    </recommendedName>
</protein>
<dbReference type="SUPFAM" id="SSF55874">
    <property type="entry name" value="ATPase domain of HSP90 chaperone/DNA topoisomerase II/histidine kinase"/>
    <property type="match status" value="2"/>
</dbReference>
<evidence type="ECO:0000256" key="6">
    <source>
        <dbReference type="ARBA" id="ARBA00022777"/>
    </source>
</evidence>
<dbReference type="InterPro" id="IPR005467">
    <property type="entry name" value="His_kinase_dom"/>
</dbReference>
<dbReference type="Gene3D" id="3.30.565.10">
    <property type="entry name" value="Histidine kinase-like ATPase, C-terminal domain"/>
    <property type="match status" value="2"/>
</dbReference>
<dbReference type="Pfam" id="PF13589">
    <property type="entry name" value="HATPase_c_3"/>
    <property type="match status" value="1"/>
</dbReference>
<evidence type="ECO:0000256" key="7">
    <source>
        <dbReference type="ARBA" id="ARBA00022840"/>
    </source>
</evidence>
<keyword evidence="7 10" id="KW-0067">ATP-binding</keyword>
<dbReference type="AlphaFoldDB" id="A0A5U4LGH0"/>
<dbReference type="PANTHER" id="PTHR42878:SF7">
    <property type="entry name" value="SENSOR HISTIDINE KINASE GLRK"/>
    <property type="match status" value="1"/>
</dbReference>
<proteinExistence type="predicted"/>
<feature type="domain" description="Histidine kinase" evidence="9">
    <location>
        <begin position="792"/>
        <end position="999"/>
    </location>
</feature>
<name>A0A5U4LGH0_SALET</name>
<dbReference type="EMBL" id="AALTDJ010000007">
    <property type="protein sequence ID" value="EDD1174047.1"/>
    <property type="molecule type" value="Genomic_DNA"/>
</dbReference>